<name>A0A9J6FUP9_HAELO</name>
<protein>
    <submittedName>
        <fullName evidence="2">Uncharacterized protein</fullName>
    </submittedName>
</protein>
<keyword evidence="3" id="KW-1185">Reference proteome</keyword>
<feature type="region of interest" description="Disordered" evidence="1">
    <location>
        <begin position="1"/>
        <end position="39"/>
    </location>
</feature>
<organism evidence="2 3">
    <name type="scientific">Haemaphysalis longicornis</name>
    <name type="common">Bush tick</name>
    <dbReference type="NCBI Taxonomy" id="44386"/>
    <lineage>
        <taxon>Eukaryota</taxon>
        <taxon>Metazoa</taxon>
        <taxon>Ecdysozoa</taxon>
        <taxon>Arthropoda</taxon>
        <taxon>Chelicerata</taxon>
        <taxon>Arachnida</taxon>
        <taxon>Acari</taxon>
        <taxon>Parasitiformes</taxon>
        <taxon>Ixodida</taxon>
        <taxon>Ixodoidea</taxon>
        <taxon>Ixodidae</taxon>
        <taxon>Haemaphysalinae</taxon>
        <taxon>Haemaphysalis</taxon>
    </lineage>
</organism>
<gene>
    <name evidence="2" type="ORF">HPB48_000432</name>
</gene>
<dbReference type="Proteomes" id="UP000821853">
    <property type="component" value="Unassembled WGS sequence"/>
</dbReference>
<feature type="region of interest" description="Disordered" evidence="1">
    <location>
        <begin position="54"/>
        <end position="73"/>
    </location>
</feature>
<reference evidence="2 3" key="1">
    <citation type="journal article" date="2020" name="Cell">
        <title>Large-Scale Comparative Analyses of Tick Genomes Elucidate Their Genetic Diversity and Vector Capacities.</title>
        <authorList>
            <consortium name="Tick Genome and Microbiome Consortium (TIGMIC)"/>
            <person name="Jia N."/>
            <person name="Wang J."/>
            <person name="Shi W."/>
            <person name="Du L."/>
            <person name="Sun Y."/>
            <person name="Zhan W."/>
            <person name="Jiang J.F."/>
            <person name="Wang Q."/>
            <person name="Zhang B."/>
            <person name="Ji P."/>
            <person name="Bell-Sakyi L."/>
            <person name="Cui X.M."/>
            <person name="Yuan T.T."/>
            <person name="Jiang B.G."/>
            <person name="Yang W.F."/>
            <person name="Lam T.T."/>
            <person name="Chang Q.C."/>
            <person name="Ding S.J."/>
            <person name="Wang X.J."/>
            <person name="Zhu J.G."/>
            <person name="Ruan X.D."/>
            <person name="Zhao L."/>
            <person name="Wei J.T."/>
            <person name="Ye R.Z."/>
            <person name="Que T.C."/>
            <person name="Du C.H."/>
            <person name="Zhou Y.H."/>
            <person name="Cheng J.X."/>
            <person name="Dai P.F."/>
            <person name="Guo W.B."/>
            <person name="Han X.H."/>
            <person name="Huang E.J."/>
            <person name="Li L.F."/>
            <person name="Wei W."/>
            <person name="Gao Y.C."/>
            <person name="Liu J.Z."/>
            <person name="Shao H.Z."/>
            <person name="Wang X."/>
            <person name="Wang C.C."/>
            <person name="Yang T.C."/>
            <person name="Huo Q.B."/>
            <person name="Li W."/>
            <person name="Chen H.Y."/>
            <person name="Chen S.E."/>
            <person name="Zhou L.G."/>
            <person name="Ni X.B."/>
            <person name="Tian J.H."/>
            <person name="Sheng Y."/>
            <person name="Liu T."/>
            <person name="Pan Y.S."/>
            <person name="Xia L.Y."/>
            <person name="Li J."/>
            <person name="Zhao F."/>
            <person name="Cao W.C."/>
        </authorList>
    </citation>
    <scope>NUCLEOTIDE SEQUENCE [LARGE SCALE GENOMIC DNA]</scope>
    <source>
        <strain evidence="2">HaeL-2018</strain>
    </source>
</reference>
<dbReference type="EMBL" id="JABSTR010000003">
    <property type="protein sequence ID" value="KAH9365985.1"/>
    <property type="molecule type" value="Genomic_DNA"/>
</dbReference>
<accession>A0A9J6FUP9</accession>
<dbReference type="AlphaFoldDB" id="A0A9J6FUP9"/>
<proteinExistence type="predicted"/>
<evidence type="ECO:0000256" key="1">
    <source>
        <dbReference type="SAM" id="MobiDB-lite"/>
    </source>
</evidence>
<evidence type="ECO:0000313" key="3">
    <source>
        <dbReference type="Proteomes" id="UP000821853"/>
    </source>
</evidence>
<dbReference type="VEuPathDB" id="VectorBase:HLOH_040824"/>
<feature type="compositionally biased region" description="Basic and acidic residues" evidence="1">
    <location>
        <begin position="14"/>
        <end position="24"/>
    </location>
</feature>
<evidence type="ECO:0000313" key="2">
    <source>
        <dbReference type="EMBL" id="KAH9365985.1"/>
    </source>
</evidence>
<feature type="compositionally biased region" description="Pro residues" evidence="1">
    <location>
        <begin position="1"/>
        <end position="11"/>
    </location>
</feature>
<sequence length="148" mass="16270">MGPPARWPRSPPQLRDDPRIELHRQKLPPSCQRSRSRGSLSHLKIIITLRVGSKATATGPPRAVPANPERHRTKANMVPATTSMLEDKGKIAALLPVSRPPQRAPELPTTGVKIILRPKNNLDLRRCSHAPLHDSIRHGAGVTLEDAL</sequence>
<comment type="caution">
    <text evidence="2">The sequence shown here is derived from an EMBL/GenBank/DDBJ whole genome shotgun (WGS) entry which is preliminary data.</text>
</comment>